<keyword evidence="2" id="KW-0472">Membrane</keyword>
<comment type="caution">
    <text evidence="3">The sequence shown here is derived from an EMBL/GenBank/DDBJ whole genome shotgun (WGS) entry which is preliminary data.</text>
</comment>
<evidence type="ECO:0000256" key="1">
    <source>
        <dbReference type="SAM" id="MobiDB-lite"/>
    </source>
</evidence>
<name>A0ABS2LH57_9CELL</name>
<keyword evidence="4" id="KW-1185">Reference proteome</keyword>
<keyword evidence="2" id="KW-0812">Transmembrane</keyword>
<evidence type="ECO:0000313" key="4">
    <source>
        <dbReference type="Proteomes" id="UP000698059"/>
    </source>
</evidence>
<protein>
    <submittedName>
        <fullName evidence="3">Uncharacterized protein</fullName>
    </submittedName>
</protein>
<sequence length="73" mass="7125">MSRTVPAPPPVHHCRPSLADRVYAAVIGAGILASAVSAYELVARDAPLSTSSMSVLSVPSGPAACPAGAPGSG</sequence>
<dbReference type="EMBL" id="JAFBBO010000001">
    <property type="protein sequence ID" value="MBM7479448.1"/>
    <property type="molecule type" value="Genomic_DNA"/>
</dbReference>
<accession>A0ABS2LH57</accession>
<feature type="transmembrane region" description="Helical" evidence="2">
    <location>
        <begin position="22"/>
        <end position="43"/>
    </location>
</feature>
<gene>
    <name evidence="3" type="ORF">JOD49_002368</name>
</gene>
<dbReference type="RefSeq" id="WP_205307383.1">
    <property type="nucleotide sequence ID" value="NZ_BAAAVF010000004.1"/>
</dbReference>
<dbReference type="Proteomes" id="UP000698059">
    <property type="component" value="Unassembled WGS sequence"/>
</dbReference>
<evidence type="ECO:0000256" key="2">
    <source>
        <dbReference type="SAM" id="Phobius"/>
    </source>
</evidence>
<proteinExistence type="predicted"/>
<reference evidence="3 4" key="1">
    <citation type="submission" date="2021-01" db="EMBL/GenBank/DDBJ databases">
        <title>Sequencing the genomes of 1000 actinobacteria strains.</title>
        <authorList>
            <person name="Klenk H.-P."/>
        </authorList>
    </citation>
    <scope>NUCLEOTIDE SEQUENCE [LARGE SCALE GENOMIC DNA]</scope>
    <source>
        <strain evidence="3 4">DSM 46000</strain>
    </source>
</reference>
<evidence type="ECO:0000313" key="3">
    <source>
        <dbReference type="EMBL" id="MBM7479448.1"/>
    </source>
</evidence>
<keyword evidence="2" id="KW-1133">Transmembrane helix</keyword>
<organism evidence="3 4">
    <name type="scientific">Oerskovia jenensis</name>
    <dbReference type="NCBI Taxonomy" id="162169"/>
    <lineage>
        <taxon>Bacteria</taxon>
        <taxon>Bacillati</taxon>
        <taxon>Actinomycetota</taxon>
        <taxon>Actinomycetes</taxon>
        <taxon>Micrococcales</taxon>
        <taxon>Cellulomonadaceae</taxon>
        <taxon>Oerskovia</taxon>
    </lineage>
</organism>
<feature type="region of interest" description="Disordered" evidence="1">
    <location>
        <begin position="54"/>
        <end position="73"/>
    </location>
</feature>